<protein>
    <submittedName>
        <fullName evidence="1">Uncharacterized protein</fullName>
    </submittedName>
</protein>
<keyword evidence="2" id="KW-1185">Reference proteome</keyword>
<dbReference type="EMBL" id="KZ293657">
    <property type="protein sequence ID" value="PBK92985.1"/>
    <property type="molecule type" value="Genomic_DNA"/>
</dbReference>
<reference evidence="2" key="1">
    <citation type="journal article" date="2017" name="Nat. Ecol. Evol.">
        <title>Genome expansion and lineage-specific genetic innovations in the forest pathogenic fungi Armillaria.</title>
        <authorList>
            <person name="Sipos G."/>
            <person name="Prasanna A.N."/>
            <person name="Walter M.C."/>
            <person name="O'Connor E."/>
            <person name="Balint B."/>
            <person name="Krizsan K."/>
            <person name="Kiss B."/>
            <person name="Hess J."/>
            <person name="Varga T."/>
            <person name="Slot J."/>
            <person name="Riley R."/>
            <person name="Boka B."/>
            <person name="Rigling D."/>
            <person name="Barry K."/>
            <person name="Lee J."/>
            <person name="Mihaltcheva S."/>
            <person name="LaButti K."/>
            <person name="Lipzen A."/>
            <person name="Waldron R."/>
            <person name="Moloney N.M."/>
            <person name="Sperisen C."/>
            <person name="Kredics L."/>
            <person name="Vagvoelgyi C."/>
            <person name="Patrignani A."/>
            <person name="Fitzpatrick D."/>
            <person name="Nagy I."/>
            <person name="Doyle S."/>
            <person name="Anderson J.B."/>
            <person name="Grigoriev I.V."/>
            <person name="Gueldener U."/>
            <person name="Muensterkoetter M."/>
            <person name="Nagy L.G."/>
        </authorList>
    </citation>
    <scope>NUCLEOTIDE SEQUENCE [LARGE SCALE GENOMIC DNA]</scope>
    <source>
        <strain evidence="2">Ar21-2</strain>
    </source>
</reference>
<evidence type="ECO:0000313" key="1">
    <source>
        <dbReference type="EMBL" id="PBK92985.1"/>
    </source>
</evidence>
<dbReference type="AlphaFoldDB" id="A0A2H3DCN8"/>
<name>A0A2H3DCN8_ARMGA</name>
<gene>
    <name evidence="1" type="ORF">ARMGADRAFT_143934</name>
</gene>
<dbReference type="Proteomes" id="UP000217790">
    <property type="component" value="Unassembled WGS sequence"/>
</dbReference>
<accession>A0A2H3DCN8</accession>
<evidence type="ECO:0000313" key="2">
    <source>
        <dbReference type="Proteomes" id="UP000217790"/>
    </source>
</evidence>
<organism evidence="1 2">
    <name type="scientific">Armillaria gallica</name>
    <name type="common">Bulbous honey fungus</name>
    <name type="synonym">Armillaria bulbosa</name>
    <dbReference type="NCBI Taxonomy" id="47427"/>
    <lineage>
        <taxon>Eukaryota</taxon>
        <taxon>Fungi</taxon>
        <taxon>Dikarya</taxon>
        <taxon>Basidiomycota</taxon>
        <taxon>Agaricomycotina</taxon>
        <taxon>Agaricomycetes</taxon>
        <taxon>Agaricomycetidae</taxon>
        <taxon>Agaricales</taxon>
        <taxon>Marasmiineae</taxon>
        <taxon>Physalacriaceae</taxon>
        <taxon>Armillaria</taxon>
    </lineage>
</organism>
<sequence>MIESAEFLTVKKTPPTQTTLRRLIVKSAKPFWPRYQELISLKKSASLCPLCVSTTSCRTSWRYLIHRSYTETWTFSKKSYRSISLHTTDRSFSTRQRDWRSMICLFLITFRCRTVSRRRNLSQVCRKPQVLHQTCMSWTRHQRILLRLLCLFGKENGDSNRSSGEWLGISLSW</sequence>
<proteinExistence type="predicted"/>
<dbReference type="InParanoid" id="A0A2H3DCN8"/>